<comment type="caution">
    <text evidence="2">The sequence shown here is derived from an EMBL/GenBank/DDBJ whole genome shotgun (WGS) entry which is preliminary data.</text>
</comment>
<proteinExistence type="predicted"/>
<gene>
    <name evidence="2" type="ORF">PPENT_87.1.T0760150</name>
</gene>
<reference evidence="2" key="1">
    <citation type="submission" date="2021-01" db="EMBL/GenBank/DDBJ databases">
        <authorList>
            <consortium name="Genoscope - CEA"/>
            <person name="William W."/>
        </authorList>
    </citation>
    <scope>NUCLEOTIDE SEQUENCE</scope>
</reference>
<keyword evidence="1" id="KW-0812">Transmembrane</keyword>
<dbReference type="Proteomes" id="UP000689195">
    <property type="component" value="Unassembled WGS sequence"/>
</dbReference>
<sequence>MLPSFHMLNLYYKEQLKDKLQHKTIHEYGDFSKLKHQTLLIGLNLYYLQKNQIWFYQYHSVTIPSTRVVPITVTLIHVPVSLHNSNKNKLSSAKPPPPTAPPNIIIKFNSIGNALCAALLVGTLPLASILFHFLQIHQKVVKDCHLQMLLLPLLIQIIQIYINQNIEKINKNK</sequence>
<organism evidence="2 3">
    <name type="scientific">Paramecium pentaurelia</name>
    <dbReference type="NCBI Taxonomy" id="43138"/>
    <lineage>
        <taxon>Eukaryota</taxon>
        <taxon>Sar</taxon>
        <taxon>Alveolata</taxon>
        <taxon>Ciliophora</taxon>
        <taxon>Intramacronucleata</taxon>
        <taxon>Oligohymenophorea</taxon>
        <taxon>Peniculida</taxon>
        <taxon>Parameciidae</taxon>
        <taxon>Paramecium</taxon>
    </lineage>
</organism>
<keyword evidence="1" id="KW-0472">Membrane</keyword>
<dbReference type="EMBL" id="CAJJDO010000076">
    <property type="protein sequence ID" value="CAD8181456.1"/>
    <property type="molecule type" value="Genomic_DNA"/>
</dbReference>
<keyword evidence="3" id="KW-1185">Reference proteome</keyword>
<dbReference type="AlphaFoldDB" id="A0A8S1W6B1"/>
<evidence type="ECO:0000256" key="1">
    <source>
        <dbReference type="SAM" id="Phobius"/>
    </source>
</evidence>
<protein>
    <recommendedName>
        <fullName evidence="4">Transmembrane protein</fullName>
    </recommendedName>
</protein>
<evidence type="ECO:0000313" key="2">
    <source>
        <dbReference type="EMBL" id="CAD8181456.1"/>
    </source>
</evidence>
<accession>A0A8S1W6B1</accession>
<evidence type="ECO:0008006" key="4">
    <source>
        <dbReference type="Google" id="ProtNLM"/>
    </source>
</evidence>
<keyword evidence="1" id="KW-1133">Transmembrane helix</keyword>
<feature type="transmembrane region" description="Helical" evidence="1">
    <location>
        <begin position="114"/>
        <end position="134"/>
    </location>
</feature>
<name>A0A8S1W6B1_9CILI</name>
<feature type="transmembrane region" description="Helical" evidence="1">
    <location>
        <begin position="146"/>
        <end position="163"/>
    </location>
</feature>
<evidence type="ECO:0000313" key="3">
    <source>
        <dbReference type="Proteomes" id="UP000689195"/>
    </source>
</evidence>